<name>A0A520N065_9GAMM</name>
<evidence type="ECO:0000256" key="5">
    <source>
        <dbReference type="ARBA" id="ARBA00023014"/>
    </source>
</evidence>
<feature type="domain" description="Glutaredoxin" evidence="10">
    <location>
        <begin position="18"/>
        <end position="82"/>
    </location>
</feature>
<evidence type="ECO:0000256" key="7">
    <source>
        <dbReference type="PIRNR" id="PIRNR005894"/>
    </source>
</evidence>
<evidence type="ECO:0000256" key="9">
    <source>
        <dbReference type="PIRSR" id="PIRSR005894-2"/>
    </source>
</evidence>
<dbReference type="NCBIfam" id="TIGR00365">
    <property type="entry name" value="Grx4 family monothiol glutaredoxin"/>
    <property type="match status" value="1"/>
</dbReference>
<dbReference type="CDD" id="cd03028">
    <property type="entry name" value="GRX_PICOT_like"/>
    <property type="match status" value="1"/>
</dbReference>
<evidence type="ECO:0000256" key="2">
    <source>
        <dbReference type="ARBA" id="ARBA00022714"/>
    </source>
</evidence>
<reference evidence="11 12" key="1">
    <citation type="submission" date="2019-02" db="EMBL/GenBank/DDBJ databases">
        <title>Prokaryotic population dynamics and viral predation in marine succession experiment using metagenomics: the confinement effect.</title>
        <authorList>
            <person name="Haro-Moreno J.M."/>
            <person name="Rodriguez-Valera F."/>
            <person name="Lopez-Perez M."/>
        </authorList>
    </citation>
    <scope>NUCLEOTIDE SEQUENCE [LARGE SCALE GENOMIC DNA]</scope>
    <source>
        <strain evidence="11">MED-G159</strain>
    </source>
</reference>
<dbReference type="PROSITE" id="PS51354">
    <property type="entry name" value="GLUTAREDOXIN_2"/>
    <property type="match status" value="1"/>
</dbReference>
<proteinExistence type="inferred from homology"/>
<dbReference type="GO" id="GO:0046872">
    <property type="term" value="F:metal ion binding"/>
    <property type="evidence" value="ECO:0007669"/>
    <property type="project" value="UniProtKB-KW"/>
</dbReference>
<dbReference type="InterPro" id="IPR033658">
    <property type="entry name" value="GRX_PICOT-like"/>
</dbReference>
<dbReference type="EMBL" id="SHBE01000002">
    <property type="protein sequence ID" value="RZO26868.1"/>
    <property type="molecule type" value="Genomic_DNA"/>
</dbReference>
<dbReference type="SUPFAM" id="SSF52833">
    <property type="entry name" value="Thioredoxin-like"/>
    <property type="match status" value="1"/>
</dbReference>
<protein>
    <recommendedName>
        <fullName evidence="7">Glutaredoxin</fullName>
    </recommendedName>
</protein>
<dbReference type="PANTHER" id="PTHR10293:SF72">
    <property type="entry name" value="MONOTHIOL GLUTAREDOXIN-S14, CHLOROPLASTIC"/>
    <property type="match status" value="1"/>
</dbReference>
<dbReference type="InterPro" id="IPR002109">
    <property type="entry name" value="Glutaredoxin"/>
</dbReference>
<gene>
    <name evidence="11" type="primary">grxD</name>
    <name evidence="11" type="ORF">EVA92_01585</name>
</gene>
<evidence type="ECO:0000259" key="10">
    <source>
        <dbReference type="Pfam" id="PF00462"/>
    </source>
</evidence>
<dbReference type="AlphaFoldDB" id="A0A520N065"/>
<keyword evidence="2 9" id="KW-0001">2Fe-2S</keyword>
<feature type="binding site" evidence="9">
    <location>
        <position position="31"/>
    </location>
    <ligand>
        <name>[2Fe-2S] cluster</name>
        <dbReference type="ChEBI" id="CHEBI:190135"/>
        <note>ligand shared between dimeric partners</note>
    </ligand>
</feature>
<evidence type="ECO:0000313" key="11">
    <source>
        <dbReference type="EMBL" id="RZO26868.1"/>
    </source>
</evidence>
<dbReference type="InterPro" id="IPR014434">
    <property type="entry name" value="Monothiol_GRX"/>
</dbReference>
<keyword evidence="4 9" id="KW-0408">Iron</keyword>
<dbReference type="Pfam" id="PF00462">
    <property type="entry name" value="Glutaredoxin"/>
    <property type="match status" value="1"/>
</dbReference>
<sequence length="102" mass="11628">MDDKVIKDINDQIKENKILLFMKGSPYQPQCGFSMKVAQILLSYDVEFSYIDVLEFPEVRAKLPSISNWPTFPQLFVDGDLVGGCDIITELHESKELESTLN</sequence>
<dbReference type="Proteomes" id="UP000315825">
    <property type="component" value="Unassembled WGS sequence"/>
</dbReference>
<dbReference type="GO" id="GO:0051537">
    <property type="term" value="F:2 iron, 2 sulfur cluster binding"/>
    <property type="evidence" value="ECO:0007669"/>
    <property type="project" value="UniProtKB-KW"/>
</dbReference>
<dbReference type="InterPro" id="IPR004480">
    <property type="entry name" value="Monothiol_GRX-rel"/>
</dbReference>
<dbReference type="InterPro" id="IPR036249">
    <property type="entry name" value="Thioredoxin-like_sf"/>
</dbReference>
<feature type="binding site" evidence="8">
    <location>
        <position position="23"/>
    </location>
    <ligand>
        <name>glutathione</name>
        <dbReference type="ChEBI" id="CHEBI:57925"/>
    </ligand>
</feature>
<evidence type="ECO:0000313" key="12">
    <source>
        <dbReference type="Proteomes" id="UP000315825"/>
    </source>
</evidence>
<dbReference type="PIRSF" id="PIRSF005894">
    <property type="entry name" value="Monothiol_GRX"/>
    <property type="match status" value="1"/>
</dbReference>
<accession>A0A520N065</accession>
<dbReference type="PANTHER" id="PTHR10293">
    <property type="entry name" value="GLUTAREDOXIN FAMILY MEMBER"/>
    <property type="match status" value="1"/>
</dbReference>
<comment type="caution">
    <text evidence="11">The sequence shown here is derived from an EMBL/GenBank/DDBJ whole genome shotgun (WGS) entry which is preliminary data.</text>
</comment>
<comment type="similarity">
    <text evidence="1 7">Belongs to the glutaredoxin family. Monothiol subfamily.</text>
</comment>
<evidence type="ECO:0000256" key="8">
    <source>
        <dbReference type="PIRSR" id="PIRSR005894-1"/>
    </source>
</evidence>
<feature type="binding site" evidence="8">
    <location>
        <position position="60"/>
    </location>
    <ligand>
        <name>glutathione</name>
        <dbReference type="ChEBI" id="CHEBI:57925"/>
    </ligand>
</feature>
<feature type="binding site" evidence="8">
    <location>
        <begin position="85"/>
        <end position="86"/>
    </location>
    <ligand>
        <name>glutathione</name>
        <dbReference type="ChEBI" id="CHEBI:57925"/>
    </ligand>
</feature>
<feature type="binding site" evidence="8">
    <location>
        <position position="72"/>
    </location>
    <ligand>
        <name>glutathione</name>
        <dbReference type="ChEBI" id="CHEBI:57925"/>
    </ligand>
</feature>
<keyword evidence="3 9" id="KW-0479">Metal-binding</keyword>
<dbReference type="Gene3D" id="3.40.30.10">
    <property type="entry name" value="Glutaredoxin"/>
    <property type="match status" value="1"/>
</dbReference>
<organism evidence="11 12">
    <name type="scientific">SAR86 cluster bacterium</name>
    <dbReference type="NCBI Taxonomy" id="2030880"/>
    <lineage>
        <taxon>Bacteria</taxon>
        <taxon>Pseudomonadati</taxon>
        <taxon>Pseudomonadota</taxon>
        <taxon>Gammaproteobacteria</taxon>
        <taxon>SAR86 cluster</taxon>
    </lineage>
</organism>
<dbReference type="GO" id="GO:0015036">
    <property type="term" value="F:disulfide oxidoreductase activity"/>
    <property type="evidence" value="ECO:0007669"/>
    <property type="project" value="InterPro"/>
</dbReference>
<evidence type="ECO:0000256" key="3">
    <source>
        <dbReference type="ARBA" id="ARBA00022723"/>
    </source>
</evidence>
<evidence type="ECO:0000256" key="4">
    <source>
        <dbReference type="ARBA" id="ARBA00023004"/>
    </source>
</evidence>
<evidence type="ECO:0000256" key="1">
    <source>
        <dbReference type="ARBA" id="ARBA00009630"/>
    </source>
</evidence>
<evidence type="ECO:0000256" key="6">
    <source>
        <dbReference type="ARBA" id="ARBA00023284"/>
    </source>
</evidence>
<keyword evidence="5 9" id="KW-0411">Iron-sulfur</keyword>
<keyword evidence="6" id="KW-0676">Redox-active center</keyword>